<dbReference type="Proteomes" id="UP000525565">
    <property type="component" value="Unassembled WGS sequence"/>
</dbReference>
<protein>
    <submittedName>
        <fullName evidence="2">VW5B1 protein</fullName>
    </submittedName>
</protein>
<dbReference type="Pfam" id="PF13757">
    <property type="entry name" value="VIT_2"/>
    <property type="match status" value="1"/>
</dbReference>
<proteinExistence type="predicted"/>
<dbReference type="InterPro" id="IPR013694">
    <property type="entry name" value="VIT"/>
</dbReference>
<dbReference type="InterPro" id="IPR052627">
    <property type="entry name" value="VWA_domain-containing"/>
</dbReference>
<reference evidence="2 3" key="1">
    <citation type="submission" date="2019-09" db="EMBL/GenBank/DDBJ databases">
        <title>Bird 10,000 Genomes (B10K) Project - Family phase.</title>
        <authorList>
            <person name="Zhang G."/>
        </authorList>
    </citation>
    <scope>NUCLEOTIDE SEQUENCE [LARGE SCALE GENOMIC DNA]</scope>
    <source>
        <strain evidence="2">OUT-0051</strain>
        <tissue evidence="2">Kidney</tissue>
    </source>
</reference>
<feature type="non-terminal residue" evidence="2">
    <location>
        <position position="87"/>
    </location>
</feature>
<dbReference type="PANTHER" id="PTHR46299">
    <property type="entry name" value="VON WILLEBRAND FACTOR A DOMAIN-CONTAINING PROTEIN 5B2-RELATED"/>
    <property type="match status" value="1"/>
</dbReference>
<evidence type="ECO:0000313" key="2">
    <source>
        <dbReference type="EMBL" id="NWZ23038.1"/>
    </source>
</evidence>
<evidence type="ECO:0000313" key="3">
    <source>
        <dbReference type="Proteomes" id="UP000525565"/>
    </source>
</evidence>
<dbReference type="AlphaFoldDB" id="A0A7K7KWL3"/>
<name>A0A7K7KWL3_9AVES</name>
<organism evidence="2 3">
    <name type="scientific">Asarcornis scutulata</name>
    <dbReference type="NCBI Taxonomy" id="75869"/>
    <lineage>
        <taxon>Eukaryota</taxon>
        <taxon>Metazoa</taxon>
        <taxon>Chordata</taxon>
        <taxon>Craniata</taxon>
        <taxon>Vertebrata</taxon>
        <taxon>Euteleostomi</taxon>
        <taxon>Archelosauria</taxon>
        <taxon>Archosauria</taxon>
        <taxon>Dinosauria</taxon>
        <taxon>Saurischia</taxon>
        <taxon>Theropoda</taxon>
        <taxon>Coelurosauria</taxon>
        <taxon>Aves</taxon>
        <taxon>Neognathae</taxon>
        <taxon>Galloanserae</taxon>
        <taxon>Anseriformes</taxon>
        <taxon>Anatidae</taxon>
        <taxon>Anatinae</taxon>
        <taxon>Asarcornis</taxon>
    </lineage>
</organism>
<dbReference type="EMBL" id="VZSO01000078">
    <property type="protein sequence ID" value="NWZ23038.1"/>
    <property type="molecule type" value="Genomic_DNA"/>
</dbReference>
<comment type="caution">
    <text evidence="2">The sequence shown here is derived from an EMBL/GenBank/DDBJ whole genome shotgun (WGS) entry which is preliminary data.</text>
</comment>
<evidence type="ECO:0000259" key="1">
    <source>
        <dbReference type="PROSITE" id="PS51468"/>
    </source>
</evidence>
<feature type="domain" description="VIT" evidence="1">
    <location>
        <begin position="1"/>
        <end position="87"/>
    </location>
</feature>
<gene>
    <name evidence="2" type="primary">Vwa5b1_1</name>
    <name evidence="2" type="ORF">ASASCU_R01681</name>
</gene>
<feature type="non-terminal residue" evidence="2">
    <location>
        <position position="1"/>
    </location>
</feature>
<dbReference type="PANTHER" id="PTHR46299:SF1">
    <property type="entry name" value="VON WILLEBRAND FACTOR A DOMAIN-CONTAINING PROTEIN 5B1"/>
    <property type="match status" value="1"/>
</dbReference>
<dbReference type="PROSITE" id="PS51468">
    <property type="entry name" value="VIT"/>
    <property type="match status" value="1"/>
</dbReference>
<keyword evidence="3" id="KW-1185">Reference proteome</keyword>
<accession>A0A7K7KWL3</accession>
<sequence>LGGLLNRGTRRPLPLAASEVTSCVSGYACGLTASLTYRNPEAQPCEGKWLFVFPLDEHTTVVGFEAAVCRRAVTVQIKDKAKIDAAY</sequence>